<dbReference type="PANTHER" id="PTHR30349">
    <property type="entry name" value="PHAGE INTEGRASE-RELATED"/>
    <property type="match status" value="1"/>
</dbReference>
<dbReference type="EMBL" id="VOSK01000089">
    <property type="protein sequence ID" value="MPR27445.1"/>
    <property type="molecule type" value="Genomic_DNA"/>
</dbReference>
<dbReference type="InterPro" id="IPR011010">
    <property type="entry name" value="DNA_brk_join_enz"/>
</dbReference>
<evidence type="ECO:0000256" key="1">
    <source>
        <dbReference type="ARBA" id="ARBA00008857"/>
    </source>
</evidence>
<proteinExistence type="inferred from homology"/>
<dbReference type="SUPFAM" id="SSF56349">
    <property type="entry name" value="DNA breaking-rejoining enzymes"/>
    <property type="match status" value="1"/>
</dbReference>
<dbReference type="InterPro" id="IPR013762">
    <property type="entry name" value="Integrase-like_cat_sf"/>
</dbReference>
<comment type="similarity">
    <text evidence="1">Belongs to the 'phage' integrase family.</text>
</comment>
<keyword evidence="2" id="KW-0229">DNA integration</keyword>
<name>A0A5N7MK67_9HYPH</name>
<dbReference type="InterPro" id="IPR002104">
    <property type="entry name" value="Integrase_catalytic"/>
</dbReference>
<dbReference type="OrthoDB" id="102994at2"/>
<gene>
    <name evidence="6" type="ORF">FS320_20230</name>
</gene>
<keyword evidence="3" id="KW-0238">DNA-binding</keyword>
<dbReference type="InterPro" id="IPR010998">
    <property type="entry name" value="Integrase_recombinase_N"/>
</dbReference>
<dbReference type="GO" id="GO:0003677">
    <property type="term" value="F:DNA binding"/>
    <property type="evidence" value="ECO:0007669"/>
    <property type="project" value="UniProtKB-KW"/>
</dbReference>
<dbReference type="Gene3D" id="1.10.150.130">
    <property type="match status" value="1"/>
</dbReference>
<keyword evidence="7" id="KW-1185">Reference proteome</keyword>
<dbReference type="AlphaFoldDB" id="A0A5N7MK67"/>
<evidence type="ECO:0000256" key="4">
    <source>
        <dbReference type="ARBA" id="ARBA00023172"/>
    </source>
</evidence>
<dbReference type="InterPro" id="IPR050090">
    <property type="entry name" value="Tyrosine_recombinase_XerCD"/>
</dbReference>
<organism evidence="6 7">
    <name type="scientific">Microvirga tunisiensis</name>
    <dbReference type="NCBI Taxonomy" id="2108360"/>
    <lineage>
        <taxon>Bacteria</taxon>
        <taxon>Pseudomonadati</taxon>
        <taxon>Pseudomonadota</taxon>
        <taxon>Alphaproteobacteria</taxon>
        <taxon>Hyphomicrobiales</taxon>
        <taxon>Methylobacteriaceae</taxon>
        <taxon>Microvirga</taxon>
    </lineage>
</organism>
<evidence type="ECO:0000313" key="7">
    <source>
        <dbReference type="Proteomes" id="UP000403266"/>
    </source>
</evidence>
<dbReference type="PANTHER" id="PTHR30349:SF41">
    <property type="entry name" value="INTEGRASE_RECOMBINASE PROTEIN MJ0367-RELATED"/>
    <property type="match status" value="1"/>
</dbReference>
<dbReference type="Proteomes" id="UP000403266">
    <property type="component" value="Unassembled WGS sequence"/>
</dbReference>
<dbReference type="Gene3D" id="1.10.443.10">
    <property type="entry name" value="Intergrase catalytic core"/>
    <property type="match status" value="1"/>
</dbReference>
<feature type="domain" description="Tyr recombinase" evidence="5">
    <location>
        <begin position="234"/>
        <end position="432"/>
    </location>
</feature>
<reference evidence="6 7" key="1">
    <citation type="journal article" date="2019" name="Syst. Appl. Microbiol.">
        <title>Microvirga tunisiensis sp. nov., a root nodule symbiotic bacterium isolated from Lupinus micranthus and L. luteus grown in Northern Tunisia.</title>
        <authorList>
            <person name="Msaddak A."/>
            <person name="Rejili M."/>
            <person name="Duran D."/>
            <person name="Mars M."/>
            <person name="Palacios J.M."/>
            <person name="Ruiz-Argueso T."/>
            <person name="Rey L."/>
            <person name="Imperial J."/>
        </authorList>
    </citation>
    <scope>NUCLEOTIDE SEQUENCE [LARGE SCALE GENOMIC DNA]</scope>
    <source>
        <strain evidence="6 7">Lmie10</strain>
    </source>
</reference>
<dbReference type="RefSeq" id="WP_152713710.1">
    <property type="nucleotide sequence ID" value="NZ_VOSK01000089.1"/>
</dbReference>
<comment type="caution">
    <text evidence="6">The sequence shown here is derived from an EMBL/GenBank/DDBJ whole genome shotgun (WGS) entry which is preliminary data.</text>
</comment>
<keyword evidence="4" id="KW-0233">DNA recombination</keyword>
<evidence type="ECO:0000256" key="3">
    <source>
        <dbReference type="ARBA" id="ARBA00023125"/>
    </source>
</evidence>
<evidence type="ECO:0000313" key="6">
    <source>
        <dbReference type="EMBL" id="MPR27445.1"/>
    </source>
</evidence>
<dbReference type="PROSITE" id="PS51898">
    <property type="entry name" value="TYR_RECOMBINASE"/>
    <property type="match status" value="1"/>
</dbReference>
<protein>
    <submittedName>
        <fullName evidence="6">Site-specific integrase</fullName>
    </submittedName>
</protein>
<sequence length="443" mass="51877">MGSSPSKERYQLFQRTGSAKWQMRFSIKGQGQIKRSLETSDRFEAERKAEEIWFEANYRARQGLTAKARTFEQVAEDFITHIQREVERGERRTDQGKSEPAIIRRYFIGYFGQRPIDGITDPDLERYAEWRRTYWTEGPGKDIAYIHYERGGRRLRRPVKRAAPTLSRQRGEAVLLRALFRQAMRWGYIKTPPTISLRVKRASDNRRPSFEPHEFEKLVETSLGRLGDPIMVDQPRRVRSKDQRSWTIKKLDEHTRRDRTILHAYIMIAAFSGFRPTEMRNLNWGDVLGYRKGRGKPLEERDLRLRARGKGKSGIAIPQLGALPWFDALWMLFEQAVGREPNDEDPVFANERGERIGSVAKGFTELLRTCGLERDHRGVKRTPYSLRHFYISQQLAHGAEIIDISRNTITALVMIDHHYGQVRLERVVDRLSCLDARPPWRQR</sequence>
<dbReference type="GO" id="GO:0006310">
    <property type="term" value="P:DNA recombination"/>
    <property type="evidence" value="ECO:0007669"/>
    <property type="project" value="UniProtKB-KW"/>
</dbReference>
<accession>A0A5N7MK67</accession>
<evidence type="ECO:0000256" key="2">
    <source>
        <dbReference type="ARBA" id="ARBA00022908"/>
    </source>
</evidence>
<dbReference type="GO" id="GO:0015074">
    <property type="term" value="P:DNA integration"/>
    <property type="evidence" value="ECO:0007669"/>
    <property type="project" value="UniProtKB-KW"/>
</dbReference>
<evidence type="ECO:0000259" key="5">
    <source>
        <dbReference type="PROSITE" id="PS51898"/>
    </source>
</evidence>